<evidence type="ECO:0000313" key="10">
    <source>
        <dbReference type="Proteomes" id="UP000320048"/>
    </source>
</evidence>
<dbReference type="Pfam" id="PF02653">
    <property type="entry name" value="BPD_transp_2"/>
    <property type="match status" value="1"/>
</dbReference>
<keyword evidence="5" id="KW-0029">Amino-acid transport</keyword>
<evidence type="ECO:0000256" key="8">
    <source>
        <dbReference type="ARBA" id="ARBA00037998"/>
    </source>
</evidence>
<evidence type="ECO:0000256" key="4">
    <source>
        <dbReference type="ARBA" id="ARBA00022692"/>
    </source>
</evidence>
<keyword evidence="2" id="KW-0813">Transport</keyword>
<evidence type="ECO:0000256" key="5">
    <source>
        <dbReference type="ARBA" id="ARBA00022970"/>
    </source>
</evidence>
<comment type="similarity">
    <text evidence="8">Belongs to the binding-protein-dependent transport system permease family. LivHM subfamily.</text>
</comment>
<keyword evidence="3" id="KW-1003">Cell membrane</keyword>
<dbReference type="InterPro" id="IPR052157">
    <property type="entry name" value="BCAA_transport_permease"/>
</dbReference>
<dbReference type="GO" id="GO:0006865">
    <property type="term" value="P:amino acid transport"/>
    <property type="evidence" value="ECO:0007669"/>
    <property type="project" value="UniProtKB-KW"/>
</dbReference>
<dbReference type="GO" id="GO:0022857">
    <property type="term" value="F:transmembrane transporter activity"/>
    <property type="evidence" value="ECO:0007669"/>
    <property type="project" value="InterPro"/>
</dbReference>
<evidence type="ECO:0000313" key="9">
    <source>
        <dbReference type="EMBL" id="TMI78432.1"/>
    </source>
</evidence>
<dbReference type="InterPro" id="IPR001851">
    <property type="entry name" value="ABC_transp_permease"/>
</dbReference>
<evidence type="ECO:0000256" key="2">
    <source>
        <dbReference type="ARBA" id="ARBA00022448"/>
    </source>
</evidence>
<evidence type="ECO:0000256" key="1">
    <source>
        <dbReference type="ARBA" id="ARBA00004651"/>
    </source>
</evidence>
<dbReference type="Proteomes" id="UP000320048">
    <property type="component" value="Unassembled WGS sequence"/>
</dbReference>
<dbReference type="EMBL" id="VBAO01000374">
    <property type="protein sequence ID" value="TMI78432.1"/>
    <property type="molecule type" value="Genomic_DNA"/>
</dbReference>
<dbReference type="PANTHER" id="PTHR11795:SF445">
    <property type="entry name" value="AMINO ACID ABC TRANSPORTER PERMEASE PROTEIN"/>
    <property type="match status" value="1"/>
</dbReference>
<reference evidence="9 10" key="1">
    <citation type="journal article" date="2019" name="Nat. Microbiol.">
        <title>Mediterranean grassland soil C-N compound turnover is dependent on rainfall and depth, and is mediated by genomically divergent microorganisms.</title>
        <authorList>
            <person name="Diamond S."/>
            <person name="Andeer P.F."/>
            <person name="Li Z."/>
            <person name="Crits-Christoph A."/>
            <person name="Burstein D."/>
            <person name="Anantharaman K."/>
            <person name="Lane K.R."/>
            <person name="Thomas B.C."/>
            <person name="Pan C."/>
            <person name="Northen T.R."/>
            <person name="Banfield J.F."/>
        </authorList>
    </citation>
    <scope>NUCLEOTIDE SEQUENCE [LARGE SCALE GENOMIC DNA]</scope>
    <source>
        <strain evidence="9">NP_7</strain>
    </source>
</reference>
<gene>
    <name evidence="9" type="ORF">E6H04_12435</name>
</gene>
<accession>A0A537J518</accession>
<evidence type="ECO:0008006" key="11">
    <source>
        <dbReference type="Google" id="ProtNLM"/>
    </source>
</evidence>
<keyword evidence="6" id="KW-1133">Transmembrane helix</keyword>
<comment type="caution">
    <text evidence="9">The sequence shown here is derived from an EMBL/GenBank/DDBJ whole genome shotgun (WGS) entry which is preliminary data.</text>
</comment>
<proteinExistence type="inferred from homology"/>
<dbReference type="GO" id="GO:0005886">
    <property type="term" value="C:plasma membrane"/>
    <property type="evidence" value="ECO:0007669"/>
    <property type="project" value="UniProtKB-SubCell"/>
</dbReference>
<evidence type="ECO:0000256" key="3">
    <source>
        <dbReference type="ARBA" id="ARBA00022475"/>
    </source>
</evidence>
<dbReference type="AlphaFoldDB" id="A0A537J518"/>
<sequence>MHGFFVAFGFGLVTAAILAFSAVAFSLQYGVSNHPNFAHGELLTIGAYAAYVSQTLTTNLVVGGAAAAVTGGLVAWGMNRGIVEPFVRARARSLPAPTSCTCCRRPPPIGWDRFCGRAGMS</sequence>
<keyword evidence="7" id="KW-0472">Membrane</keyword>
<evidence type="ECO:0000256" key="7">
    <source>
        <dbReference type="ARBA" id="ARBA00023136"/>
    </source>
</evidence>
<keyword evidence="4" id="KW-0812">Transmembrane</keyword>
<evidence type="ECO:0000256" key="6">
    <source>
        <dbReference type="ARBA" id="ARBA00022989"/>
    </source>
</evidence>
<protein>
    <recommendedName>
        <fullName evidence="11">Branched-chain amino acid ABC transporter permease</fullName>
    </recommendedName>
</protein>
<dbReference type="PANTHER" id="PTHR11795">
    <property type="entry name" value="BRANCHED-CHAIN AMINO ACID TRANSPORT SYSTEM PERMEASE PROTEIN LIVH"/>
    <property type="match status" value="1"/>
</dbReference>
<organism evidence="9 10">
    <name type="scientific">Candidatus Segetimicrobium genomatis</name>
    <dbReference type="NCBI Taxonomy" id="2569760"/>
    <lineage>
        <taxon>Bacteria</taxon>
        <taxon>Bacillati</taxon>
        <taxon>Candidatus Sysuimicrobiota</taxon>
        <taxon>Candidatus Sysuimicrobiia</taxon>
        <taxon>Candidatus Sysuimicrobiales</taxon>
        <taxon>Candidatus Segetimicrobiaceae</taxon>
        <taxon>Candidatus Segetimicrobium</taxon>
    </lineage>
</organism>
<comment type="subcellular location">
    <subcellularLocation>
        <location evidence="1">Cell membrane</location>
        <topology evidence="1">Multi-pass membrane protein</topology>
    </subcellularLocation>
</comment>
<name>A0A537J518_9BACT</name>